<comment type="caution">
    <text evidence="3">The sequence shown here is derived from an EMBL/GenBank/DDBJ whole genome shotgun (WGS) entry which is preliminary data.</text>
</comment>
<keyword evidence="1" id="KW-0560">Oxidoreductase</keyword>
<reference evidence="3" key="1">
    <citation type="submission" date="2014-12" db="EMBL/GenBank/DDBJ databases">
        <authorList>
            <person name="Huang H.-H."/>
            <person name="Chen S.-C."/>
            <person name="Lai M.-C."/>
        </authorList>
    </citation>
    <scope>NUCLEOTIDE SEQUENCE</scope>
    <source>
        <strain evidence="3">K1F9705b</strain>
    </source>
</reference>
<accession>A0A8J8B669</accession>
<dbReference type="Proteomes" id="UP000730161">
    <property type="component" value="Unassembled WGS sequence"/>
</dbReference>
<dbReference type="EMBL" id="JWHL01000002">
    <property type="protein sequence ID" value="MBR1368322.1"/>
    <property type="molecule type" value="Genomic_DNA"/>
</dbReference>
<evidence type="ECO:0000256" key="1">
    <source>
        <dbReference type="ARBA" id="ARBA00023002"/>
    </source>
</evidence>
<dbReference type="PIRSF" id="PIRSF005646">
    <property type="entry name" value="FwdB"/>
    <property type="match status" value="1"/>
</dbReference>
<dbReference type="InterPro" id="IPR006656">
    <property type="entry name" value="Mopterin_OxRdtase"/>
</dbReference>
<sequence length="430" mass="47523">MIIEDVPCPFCGCLCDDITLTIKNNRIVGVENCCVLGNAKYLSKQRLKHPIMRKEGKWVEVSFDEAIEETARILSGATRPLLYGWSGTYNEAQVTAVHLAEELGALIDSTTSVCHNPSILAIQEVGHPGCTLGQVKNRADLVIYWGCNPIEAHPRHLSRYTTYADGYFFENTVSDRKVVVVDVRESETAKIADEFIQVKPGGDYLILSALRAMVRGRGDVVPATVAGVKKEQLQRVVDLCQKARYGAVFFGLGVSMTRGKYKNIRNAIELVSELNRKTKFTISAMRGHYNVYGFNEVLTWMAGYPFAVDFSRGIAFYNPGETTVIDVLARKEPDACLVVASDPGAHFPKTCIEHMAAIPTIQIDPCVNPTTALCQVQIPVAITGIEVAGTAYRMDGVPIRMKKVVETEFPTDKQILDRICERVRELNGNG</sequence>
<organism evidence="3 4">
    <name type="scientific">Methanocalculus chunghsingensis</name>
    <dbReference type="NCBI Taxonomy" id="156457"/>
    <lineage>
        <taxon>Archaea</taxon>
        <taxon>Methanobacteriati</taxon>
        <taxon>Methanobacteriota</taxon>
        <taxon>Stenosarchaea group</taxon>
        <taxon>Methanomicrobia</taxon>
        <taxon>Methanomicrobiales</taxon>
        <taxon>Methanocalculaceae</taxon>
        <taxon>Methanocalculus</taxon>
    </lineage>
</organism>
<dbReference type="GO" id="GO:0018493">
    <property type="term" value="F:formylmethanofuran dehydrogenase activity"/>
    <property type="evidence" value="ECO:0007669"/>
    <property type="project" value="InterPro"/>
</dbReference>
<dbReference type="PANTHER" id="PTHR43105:SF14">
    <property type="entry name" value="FORMATE DEHYDROGENASE H"/>
    <property type="match status" value="1"/>
</dbReference>
<feature type="domain" description="Molybdopterin oxidoreductase" evidence="2">
    <location>
        <begin position="46"/>
        <end position="209"/>
    </location>
</feature>
<dbReference type="GO" id="GO:0003954">
    <property type="term" value="F:NADH dehydrogenase activity"/>
    <property type="evidence" value="ECO:0007669"/>
    <property type="project" value="TreeGrafter"/>
</dbReference>
<dbReference type="InterPro" id="IPR016457">
    <property type="entry name" value="Formylmethanofuran_DH_bsu"/>
</dbReference>
<evidence type="ECO:0000313" key="4">
    <source>
        <dbReference type="Proteomes" id="UP000730161"/>
    </source>
</evidence>
<dbReference type="AlphaFoldDB" id="A0A8J8B669"/>
<dbReference type="GO" id="GO:0016020">
    <property type="term" value="C:membrane"/>
    <property type="evidence" value="ECO:0007669"/>
    <property type="project" value="TreeGrafter"/>
</dbReference>
<dbReference type="NCBIfam" id="TIGR03129">
    <property type="entry name" value="one_C_dehyd_B"/>
    <property type="match status" value="1"/>
</dbReference>
<dbReference type="GO" id="GO:0015948">
    <property type="term" value="P:methanogenesis"/>
    <property type="evidence" value="ECO:0007669"/>
    <property type="project" value="InterPro"/>
</dbReference>
<evidence type="ECO:0000313" key="3">
    <source>
        <dbReference type="EMBL" id="MBR1368322.1"/>
    </source>
</evidence>
<name>A0A8J8B669_9EURY</name>
<dbReference type="SUPFAM" id="SSF53706">
    <property type="entry name" value="Formate dehydrogenase/DMSO reductase, domains 1-3"/>
    <property type="match status" value="1"/>
</dbReference>
<gene>
    <name evidence="3" type="ORF">RJ53_01935</name>
</gene>
<dbReference type="Gene3D" id="3.40.228.10">
    <property type="entry name" value="Dimethylsulfoxide Reductase, domain 2"/>
    <property type="match status" value="1"/>
</dbReference>
<evidence type="ECO:0000259" key="2">
    <source>
        <dbReference type="Pfam" id="PF00384"/>
    </source>
</evidence>
<protein>
    <submittedName>
        <fullName evidence="3">Formylmethanofuran dehydrogenase</fullName>
    </submittedName>
</protein>
<dbReference type="RefSeq" id="WP_211529934.1">
    <property type="nucleotide sequence ID" value="NZ_JWHL01000002.1"/>
</dbReference>
<dbReference type="OrthoDB" id="23466at2157"/>
<dbReference type="CDD" id="cd02761">
    <property type="entry name" value="MopB_FmdB-FwdB"/>
    <property type="match status" value="1"/>
</dbReference>
<dbReference type="Pfam" id="PF00384">
    <property type="entry name" value="Molybdopterin"/>
    <property type="match status" value="1"/>
</dbReference>
<proteinExistence type="predicted"/>
<keyword evidence="4" id="KW-1185">Reference proteome</keyword>
<dbReference type="PANTHER" id="PTHR43105">
    <property type="entry name" value="RESPIRATORY NITRATE REDUCTASE"/>
    <property type="match status" value="1"/>
</dbReference>
<dbReference type="InterPro" id="IPR050123">
    <property type="entry name" value="Prok_molybdopt-oxidoreductase"/>
</dbReference>
<dbReference type="Gene3D" id="3.30.200.210">
    <property type="match status" value="1"/>
</dbReference>
<dbReference type="GO" id="GO:0022904">
    <property type="term" value="P:respiratory electron transport chain"/>
    <property type="evidence" value="ECO:0007669"/>
    <property type="project" value="TreeGrafter"/>
</dbReference>